<dbReference type="HOGENOM" id="CLU_1062314_0_0_1"/>
<gene>
    <name evidence="2" type="ORF">SERLA73DRAFT_73897</name>
</gene>
<dbReference type="AlphaFoldDB" id="F8PX92"/>
<dbReference type="EMBL" id="GL945480">
    <property type="protein sequence ID" value="EGN99367.1"/>
    <property type="molecule type" value="Genomic_DNA"/>
</dbReference>
<evidence type="ECO:0000313" key="3">
    <source>
        <dbReference type="Proteomes" id="UP000008063"/>
    </source>
</evidence>
<proteinExistence type="predicted"/>
<organism evidence="3">
    <name type="scientific">Serpula lacrymans var. lacrymans (strain S7.3)</name>
    <name type="common">Dry rot fungus</name>
    <dbReference type="NCBI Taxonomy" id="936435"/>
    <lineage>
        <taxon>Eukaryota</taxon>
        <taxon>Fungi</taxon>
        <taxon>Dikarya</taxon>
        <taxon>Basidiomycota</taxon>
        <taxon>Agaricomycotina</taxon>
        <taxon>Agaricomycetes</taxon>
        <taxon>Agaricomycetidae</taxon>
        <taxon>Boletales</taxon>
        <taxon>Coniophorineae</taxon>
        <taxon>Serpulaceae</taxon>
        <taxon>Serpula</taxon>
    </lineage>
</organism>
<feature type="compositionally biased region" description="Low complexity" evidence="1">
    <location>
        <begin position="250"/>
        <end position="262"/>
    </location>
</feature>
<name>F8PX92_SERL3</name>
<evidence type="ECO:0000313" key="2">
    <source>
        <dbReference type="EMBL" id="EGN99367.1"/>
    </source>
</evidence>
<keyword evidence="3" id="KW-1185">Reference proteome</keyword>
<dbReference type="Proteomes" id="UP000008063">
    <property type="component" value="Unassembled WGS sequence"/>
</dbReference>
<evidence type="ECO:0000256" key="1">
    <source>
        <dbReference type="SAM" id="MobiDB-lite"/>
    </source>
</evidence>
<protein>
    <submittedName>
        <fullName evidence="2">Uncharacterized protein</fullName>
    </submittedName>
</protein>
<feature type="region of interest" description="Disordered" evidence="1">
    <location>
        <begin position="209"/>
        <end position="262"/>
    </location>
</feature>
<sequence>MPYSYRNDSPAFPAAAMQKYSEEDTVAFYLQKATSLLEKCHLMLDGCNLKHSDVYHDLRCKCEHISQFIVMGMVRSGTTLAARICSEQAESLHEKLTLEARTGPYNLQLTPPEQDQYRSPYIPRVPHPSPHHYTSIDTPARRVLPPRPAHMNIDDNLVHHRNGHEAISASVIRQGGVYINKAYINLGNANGAGCSYQSSGWLRPLQIQSPSRSHADPYEHGQGCPLIFDQNGPSNSEVGNNRAPDSPGQLSPLLLPPSLRRL</sequence>
<accession>F8PX92</accession>
<dbReference type="InParanoid" id="F8PX92"/>
<reference evidence="3" key="1">
    <citation type="journal article" date="2011" name="Science">
        <title>The plant cell wall-decomposing machinery underlies the functional diversity of forest fungi.</title>
        <authorList>
            <person name="Eastwood D.C."/>
            <person name="Floudas D."/>
            <person name="Binder M."/>
            <person name="Majcherczyk A."/>
            <person name="Schneider P."/>
            <person name="Aerts A."/>
            <person name="Asiegbu F.O."/>
            <person name="Baker S.E."/>
            <person name="Barry K."/>
            <person name="Bendiksby M."/>
            <person name="Blumentritt M."/>
            <person name="Coutinho P.M."/>
            <person name="Cullen D."/>
            <person name="de Vries R.P."/>
            <person name="Gathman A."/>
            <person name="Goodell B."/>
            <person name="Henrissat B."/>
            <person name="Ihrmark K."/>
            <person name="Kauserud H."/>
            <person name="Kohler A."/>
            <person name="LaButti K."/>
            <person name="Lapidus A."/>
            <person name="Lavin J.L."/>
            <person name="Lee Y.-H."/>
            <person name="Lindquist E."/>
            <person name="Lilly W."/>
            <person name="Lucas S."/>
            <person name="Morin E."/>
            <person name="Murat C."/>
            <person name="Oguiza J.A."/>
            <person name="Park J."/>
            <person name="Pisabarro A.G."/>
            <person name="Riley R."/>
            <person name="Rosling A."/>
            <person name="Salamov A."/>
            <person name="Schmidt O."/>
            <person name="Schmutz J."/>
            <person name="Skrede I."/>
            <person name="Stenlid J."/>
            <person name="Wiebenga A."/>
            <person name="Xie X."/>
            <person name="Kuees U."/>
            <person name="Hibbett D.S."/>
            <person name="Hoffmeister D."/>
            <person name="Hoegberg N."/>
            <person name="Martin F."/>
            <person name="Grigoriev I.V."/>
            <person name="Watkinson S.C."/>
        </authorList>
    </citation>
    <scope>NUCLEOTIDE SEQUENCE [LARGE SCALE GENOMIC DNA]</scope>
    <source>
        <strain evidence="3">strain S7.3</strain>
    </source>
</reference>